<name>A0A0S2TFN3_9GAMM</name>
<dbReference type="Proteomes" id="UP000055136">
    <property type="component" value="Chromosome"/>
</dbReference>
<dbReference type="AlphaFoldDB" id="A0A0S2TFN3"/>
<evidence type="ECO:0000256" key="1">
    <source>
        <dbReference type="SAM" id="MobiDB-lite"/>
    </source>
</evidence>
<gene>
    <name evidence="2" type="ORF">Tel_12815</name>
</gene>
<keyword evidence="3" id="KW-1185">Reference proteome</keyword>
<protein>
    <submittedName>
        <fullName evidence="2">Uncharacterized protein</fullName>
    </submittedName>
</protein>
<evidence type="ECO:0000313" key="2">
    <source>
        <dbReference type="EMBL" id="ALP53946.1"/>
    </source>
</evidence>
<proteinExistence type="predicted"/>
<feature type="region of interest" description="Disordered" evidence="1">
    <location>
        <begin position="173"/>
        <end position="232"/>
    </location>
</feature>
<evidence type="ECO:0000313" key="3">
    <source>
        <dbReference type="Proteomes" id="UP000055136"/>
    </source>
</evidence>
<accession>A0A0S2TFN3</accession>
<dbReference type="EMBL" id="CP013099">
    <property type="protein sequence ID" value="ALP53946.1"/>
    <property type="molecule type" value="Genomic_DNA"/>
</dbReference>
<dbReference type="KEGG" id="tee:Tel_12815"/>
<organism evidence="2 3">
    <name type="scientific">Candidatus Tenderia electrophaga</name>
    <dbReference type="NCBI Taxonomy" id="1748243"/>
    <lineage>
        <taxon>Bacteria</taxon>
        <taxon>Pseudomonadati</taxon>
        <taxon>Pseudomonadota</taxon>
        <taxon>Gammaproteobacteria</taxon>
        <taxon>Candidatus Tenderiales</taxon>
        <taxon>Candidatus Tenderiaceae</taxon>
        <taxon>Candidatus Tenderia</taxon>
    </lineage>
</organism>
<dbReference type="STRING" id="1748243.Tel_12815"/>
<reference evidence="2" key="1">
    <citation type="submission" date="2015-10" db="EMBL/GenBank/DDBJ databases">
        <title>Description of Candidatus Tenderia electrophaga gen. nov, sp. nov., an Uncultivated Electroautotroph from a Biocathode Enrichment.</title>
        <authorList>
            <person name="Eddie B.J."/>
            <person name="Malanoski A.P."/>
            <person name="Wang Z."/>
            <person name="Hall R.J."/>
            <person name="Oh S.D."/>
            <person name="Heiner C."/>
            <person name="Lin B."/>
            <person name="Strycharz-Glaven S.M."/>
        </authorList>
    </citation>
    <scope>NUCLEOTIDE SEQUENCE [LARGE SCALE GENOMIC DNA]</scope>
    <source>
        <strain evidence="2">NRL1</strain>
    </source>
</reference>
<sequence>MIGVCGITHQWQQDFHASLRQHSGVDLRGVALRVKQGGQCLILEGSVAHIAAKRMALTKLRQLAGKHRHVDDCLNIKTSQQDSGALRNKVARVLLSEPEFERYNLIVSSPERSQRLRPRGFQGQGLIHARILEGTVSLAGQVTGASQYHLAELVMWWIQGCRDVINRLRIIGSDTRAGQPPGGTANCASISERNAEPRSGKPVGGNPPQRLPANALRPCALTSTRRRWPPVH</sequence>